<proteinExistence type="predicted"/>
<organism evidence="1 2">
    <name type="scientific">Corallococcus aberystwythensis</name>
    <dbReference type="NCBI Taxonomy" id="2316722"/>
    <lineage>
        <taxon>Bacteria</taxon>
        <taxon>Pseudomonadati</taxon>
        <taxon>Myxococcota</taxon>
        <taxon>Myxococcia</taxon>
        <taxon>Myxococcales</taxon>
        <taxon>Cystobacterineae</taxon>
        <taxon>Myxococcaceae</taxon>
        <taxon>Corallococcus</taxon>
    </lineage>
</organism>
<dbReference type="RefSeq" id="WP_120558687.1">
    <property type="nucleotide sequence ID" value="NZ_RAWK01000211.1"/>
</dbReference>
<keyword evidence="2" id="KW-1185">Reference proteome</keyword>
<dbReference type="Proteomes" id="UP000267003">
    <property type="component" value="Unassembled WGS sequence"/>
</dbReference>
<evidence type="ECO:0000313" key="2">
    <source>
        <dbReference type="Proteomes" id="UP000267003"/>
    </source>
</evidence>
<protein>
    <submittedName>
        <fullName evidence="1">Uncharacterized protein</fullName>
    </submittedName>
</protein>
<reference evidence="2" key="1">
    <citation type="submission" date="2018-09" db="EMBL/GenBank/DDBJ databases">
        <authorList>
            <person name="Livingstone P.G."/>
            <person name="Whitworth D.E."/>
        </authorList>
    </citation>
    <scope>NUCLEOTIDE SEQUENCE [LARGE SCALE GENOMIC DNA]</scope>
    <source>
        <strain evidence="2">AB050A</strain>
    </source>
</reference>
<dbReference type="AlphaFoldDB" id="A0A3A8PTL3"/>
<evidence type="ECO:0000313" key="1">
    <source>
        <dbReference type="EMBL" id="RKH58380.1"/>
    </source>
</evidence>
<dbReference type="OrthoDB" id="5525225at2"/>
<accession>A0A3A8PTL3</accession>
<name>A0A3A8PTL3_9BACT</name>
<dbReference type="EMBL" id="RAWK01000211">
    <property type="protein sequence ID" value="RKH58380.1"/>
    <property type="molecule type" value="Genomic_DNA"/>
</dbReference>
<comment type="caution">
    <text evidence="1">The sequence shown here is derived from an EMBL/GenBank/DDBJ whole genome shotgun (WGS) entry which is preliminary data.</text>
</comment>
<gene>
    <name evidence="1" type="ORF">D7W81_29235</name>
</gene>
<sequence>MRKEIDKQAQANPGLYSGLVKNTNGVLQACNVGISPASQRSVMDSLQMVGDGRIPQSAAHLREVDTFIQDAKSSFSRGNIKQGLVESLGVGMNMVAGAKLAAFEATVTPPAAKALTDTASKAAHEVFDAGGTLAKKVFKDEGAEAMARVRASLVAFCR</sequence>